<dbReference type="Gene3D" id="2.120.10.30">
    <property type="entry name" value="TolB, C-terminal domain"/>
    <property type="match status" value="1"/>
</dbReference>
<dbReference type="SUPFAM" id="SSF63829">
    <property type="entry name" value="Calcium-dependent phosphotriesterase"/>
    <property type="match status" value="1"/>
</dbReference>
<dbReference type="InterPro" id="IPR011042">
    <property type="entry name" value="6-blade_b-propeller_TolB-like"/>
</dbReference>
<sequence length="754" mass="83494">MFRRSAILLFAASQLCLAQQGDKKGQEQIDPIPADKIPPSPLLSQEEAMDSFQLTDGFVLEPLVKDELVHMPVALCFDEDSRAWLVEMTQYMADLDGNGEEKPTGKIKVLEDTTGDGKLDKVRVFLDGLVMPRAVAVTGDGVLYTDAGKLMFIKRDGIKPVGEASVVDAKYAIGGNAEHQANGLIYGRDNWYYSAKCDKRFRRIDGKWVMQKTHFRGQWGITQDDAGRLYYNNNSTLLLGDQHRPNVFRHHPKYTPKYKTTQRAASNRVYPIRMNPGLNRAYQKGLLDNNGKLVNATAASGPTIYRGENFPESYYGSAFIPEPGANLVKLIDLSRAADNKLQGKFRTQNSEFLASTDEWFRPVSMYSAPDGTLWMVDMYFGLLQHKAYMTTYLRKQYASRGLDKPMQNNGRLYRIRYQKNPLNTPMRLSGKSMLDLVMHLSHSNGVVRDITQRVLVERVADSEQLAEFKKHAGQHLNGKHAKLHALWVLESTGSIPAKFIEQCLQSKDVELNAAALELAHLADRSVAEALQKYSVKTQTAVSAALALGRLGTEKGYRRAQEIQRQHGKSVAYIPEAYVSGLGLQISEAGSWGAAKDKKFQAQMGASLSALKGRKVVKAPKVLAKDKASFDRGAKIYAGKAACSGCHGMEGQGQPNMGPPLAPSNWVQGDIEVLSKVLLHGLEGPITVNGESFKLPLAMPKFGHLSNAELADVMTYVRHLKGNKGGAVSEQQVSTVREATKGRVKNYTQKELKLK</sequence>
<feature type="domain" description="Cytochrome c" evidence="6">
    <location>
        <begin position="627"/>
        <end position="720"/>
    </location>
</feature>
<dbReference type="Proteomes" id="UP001597389">
    <property type="component" value="Unassembled WGS sequence"/>
</dbReference>
<keyword evidence="8" id="KW-1185">Reference proteome</keyword>
<dbReference type="InterPro" id="IPR055557">
    <property type="entry name" value="DUF7133"/>
</dbReference>
<accession>A0ABW4Z816</accession>
<proteinExistence type="predicted"/>
<evidence type="ECO:0000313" key="7">
    <source>
        <dbReference type="EMBL" id="MFD2157681.1"/>
    </source>
</evidence>
<evidence type="ECO:0000256" key="2">
    <source>
        <dbReference type="ARBA" id="ARBA00022723"/>
    </source>
</evidence>
<dbReference type="InterPro" id="IPR009056">
    <property type="entry name" value="Cyt_c-like_dom"/>
</dbReference>
<keyword evidence="2 4" id="KW-0479">Metal-binding</keyword>
<keyword evidence="1 4" id="KW-0349">Heme</keyword>
<comment type="caution">
    <text evidence="7">The sequence shown here is derived from an EMBL/GenBank/DDBJ whole genome shotgun (WGS) entry which is preliminary data.</text>
</comment>
<dbReference type="RefSeq" id="WP_377089250.1">
    <property type="nucleotide sequence ID" value="NZ_JBHSJL010000014.1"/>
</dbReference>
<dbReference type="Pfam" id="PF00034">
    <property type="entry name" value="Cytochrom_C"/>
    <property type="match status" value="1"/>
</dbReference>
<evidence type="ECO:0000256" key="3">
    <source>
        <dbReference type="ARBA" id="ARBA00023004"/>
    </source>
</evidence>
<name>A0ABW4Z816_9BACT</name>
<dbReference type="EMBL" id="JBHUJB010000011">
    <property type="protein sequence ID" value="MFD2157681.1"/>
    <property type="molecule type" value="Genomic_DNA"/>
</dbReference>
<dbReference type="PROSITE" id="PS51007">
    <property type="entry name" value="CYTC"/>
    <property type="match status" value="1"/>
</dbReference>
<gene>
    <name evidence="7" type="ORF">ACFSW8_02085</name>
</gene>
<dbReference type="Pfam" id="PF23500">
    <property type="entry name" value="DUF7133"/>
    <property type="match status" value="1"/>
</dbReference>
<keyword evidence="3 4" id="KW-0408">Iron</keyword>
<dbReference type="InterPro" id="IPR036909">
    <property type="entry name" value="Cyt_c-like_dom_sf"/>
</dbReference>
<evidence type="ECO:0000256" key="5">
    <source>
        <dbReference type="SAM" id="MobiDB-lite"/>
    </source>
</evidence>
<dbReference type="Gene3D" id="1.10.760.10">
    <property type="entry name" value="Cytochrome c-like domain"/>
    <property type="match status" value="1"/>
</dbReference>
<evidence type="ECO:0000313" key="8">
    <source>
        <dbReference type="Proteomes" id="UP001597389"/>
    </source>
</evidence>
<reference evidence="8" key="1">
    <citation type="journal article" date="2019" name="Int. J. Syst. Evol. Microbiol.">
        <title>The Global Catalogue of Microorganisms (GCM) 10K type strain sequencing project: providing services to taxonomists for standard genome sequencing and annotation.</title>
        <authorList>
            <consortium name="The Broad Institute Genomics Platform"/>
            <consortium name="The Broad Institute Genome Sequencing Center for Infectious Disease"/>
            <person name="Wu L."/>
            <person name="Ma J."/>
        </authorList>
    </citation>
    <scope>NUCLEOTIDE SEQUENCE [LARGE SCALE GENOMIC DNA]</scope>
    <source>
        <strain evidence="8">CCUG 57942</strain>
    </source>
</reference>
<feature type="region of interest" description="Disordered" evidence="5">
    <location>
        <begin position="22"/>
        <end position="41"/>
    </location>
</feature>
<dbReference type="PANTHER" id="PTHR33546">
    <property type="entry name" value="LARGE, MULTIFUNCTIONAL SECRETED PROTEIN-RELATED"/>
    <property type="match status" value="1"/>
</dbReference>
<evidence type="ECO:0000256" key="1">
    <source>
        <dbReference type="ARBA" id="ARBA00022617"/>
    </source>
</evidence>
<evidence type="ECO:0000256" key="4">
    <source>
        <dbReference type="PROSITE-ProRule" id="PRU00433"/>
    </source>
</evidence>
<dbReference type="SUPFAM" id="SSF46626">
    <property type="entry name" value="Cytochrome c"/>
    <property type="match status" value="1"/>
</dbReference>
<dbReference type="PANTHER" id="PTHR33546:SF1">
    <property type="entry name" value="LARGE, MULTIFUNCTIONAL SECRETED PROTEIN"/>
    <property type="match status" value="1"/>
</dbReference>
<protein>
    <submittedName>
        <fullName evidence="7">C-type cytochrome</fullName>
    </submittedName>
</protein>
<evidence type="ECO:0000259" key="6">
    <source>
        <dbReference type="PROSITE" id="PS51007"/>
    </source>
</evidence>
<organism evidence="7 8">
    <name type="scientific">Rubritalea tangerina</name>
    <dbReference type="NCBI Taxonomy" id="430798"/>
    <lineage>
        <taxon>Bacteria</taxon>
        <taxon>Pseudomonadati</taxon>
        <taxon>Verrucomicrobiota</taxon>
        <taxon>Verrucomicrobiia</taxon>
        <taxon>Verrucomicrobiales</taxon>
        <taxon>Rubritaleaceae</taxon>
        <taxon>Rubritalea</taxon>
    </lineage>
</organism>